<reference evidence="1" key="2">
    <citation type="journal article" date="2015" name="Fish Shellfish Immunol.">
        <title>Early steps in the European eel (Anguilla anguilla)-Vibrio vulnificus interaction in the gills: Role of the RtxA13 toxin.</title>
        <authorList>
            <person name="Callol A."/>
            <person name="Pajuelo D."/>
            <person name="Ebbesson L."/>
            <person name="Teles M."/>
            <person name="MacKenzie S."/>
            <person name="Amaro C."/>
        </authorList>
    </citation>
    <scope>NUCLEOTIDE SEQUENCE</scope>
</reference>
<name>A0A0E9UN34_ANGAN</name>
<organism evidence="1">
    <name type="scientific">Anguilla anguilla</name>
    <name type="common">European freshwater eel</name>
    <name type="synonym">Muraena anguilla</name>
    <dbReference type="NCBI Taxonomy" id="7936"/>
    <lineage>
        <taxon>Eukaryota</taxon>
        <taxon>Metazoa</taxon>
        <taxon>Chordata</taxon>
        <taxon>Craniata</taxon>
        <taxon>Vertebrata</taxon>
        <taxon>Euteleostomi</taxon>
        <taxon>Actinopterygii</taxon>
        <taxon>Neopterygii</taxon>
        <taxon>Teleostei</taxon>
        <taxon>Anguilliformes</taxon>
        <taxon>Anguillidae</taxon>
        <taxon>Anguilla</taxon>
    </lineage>
</organism>
<protein>
    <submittedName>
        <fullName evidence="1">Uncharacterized protein</fullName>
    </submittedName>
</protein>
<reference evidence="1" key="1">
    <citation type="submission" date="2014-11" db="EMBL/GenBank/DDBJ databases">
        <authorList>
            <person name="Amaro Gonzalez C."/>
        </authorList>
    </citation>
    <scope>NUCLEOTIDE SEQUENCE</scope>
</reference>
<proteinExistence type="predicted"/>
<evidence type="ECO:0000313" key="1">
    <source>
        <dbReference type="EMBL" id="JAH66655.1"/>
    </source>
</evidence>
<dbReference type="AlphaFoldDB" id="A0A0E9UN34"/>
<sequence>MRARGGRGDLSRRSLLSVTPKGYAATQIALRRAD</sequence>
<accession>A0A0E9UN34</accession>
<dbReference type="EMBL" id="GBXM01041922">
    <property type="protein sequence ID" value="JAH66655.1"/>
    <property type="molecule type" value="Transcribed_RNA"/>
</dbReference>